<reference evidence="2 3" key="1">
    <citation type="journal article" date="2014" name="BMC Genomics">
        <title>Comparative genome sequencing reveals chemotype-specific gene clusters in the toxigenic black mold Stachybotrys.</title>
        <authorList>
            <person name="Semeiks J."/>
            <person name="Borek D."/>
            <person name="Otwinowski Z."/>
            <person name="Grishin N.V."/>
        </authorList>
    </citation>
    <scope>NUCLEOTIDE SEQUENCE [LARGE SCALE GENOMIC DNA]</scope>
    <source>
        <strain evidence="2 3">IBT 40285</strain>
    </source>
</reference>
<proteinExistence type="predicted"/>
<name>A0A084QW65_STAC4</name>
<dbReference type="OMA" id="YSHIPFW"/>
<dbReference type="EMBL" id="KL659949">
    <property type="protein sequence ID" value="KFA68200.1"/>
    <property type="molecule type" value="Genomic_DNA"/>
</dbReference>
<feature type="region of interest" description="Disordered" evidence="1">
    <location>
        <begin position="290"/>
        <end position="310"/>
    </location>
</feature>
<dbReference type="Proteomes" id="UP000028524">
    <property type="component" value="Unassembled WGS sequence"/>
</dbReference>
<dbReference type="InParanoid" id="A0A084QW65"/>
<feature type="region of interest" description="Disordered" evidence="1">
    <location>
        <begin position="1"/>
        <end position="49"/>
    </location>
</feature>
<dbReference type="AlphaFoldDB" id="A0A084QW65"/>
<accession>A0A084QW65</accession>
<sequence length="521" mass="58461">MGIQGPLTAQALGRSPYDDEVEYGEGQLDANQPPQQYDQRGRPINPDTKRMNRDIIRAHNEVMQVIGVAEPENHSSSSDAKLRRSHWEYESSVGRTIHWSAERCFEAVGALGLHGLRQRVLVYQHYSDMPFWAFIRRTRSTFSIQGDVLPGAATSFFAIYMYRHVRDLCLRQEANGITPIVIREMWFYAQTHLALFAALQRLGLVPSSQLLPRPSFFVPFLQGSPVLMLPFLGNDGRLSIVTWMGRVLLSAAPLLSWMATQRLLQNCYRKIDLEVFRHLAVLVFPRKSTFTTTPPPPAAQHTQRGFQPAQPGLSETTAVLEGDIDEPVASQHTSAASIGDTHPAATARRPSFFSVRDNDYASDDDDHEALGATLITFDVEASESADAPAGLWSAELRPSQGPDPRSSSSQPYYLDTFLRQLPIFLASRVFTDALSRLAFAIPEAIVLRLVTRTFCNHYKIPCSDIPTILPFAGFTWTAFTNFLSVEFFHLAVSSEIWALAVGISQYFYMTDVEWQAWPTKD</sequence>
<feature type="compositionally biased region" description="Polar residues" evidence="1">
    <location>
        <begin position="29"/>
        <end position="38"/>
    </location>
</feature>
<gene>
    <name evidence="2" type="ORF">S40285_01589</name>
</gene>
<dbReference type="HOGENOM" id="CLU_038389_0_0_1"/>
<protein>
    <submittedName>
        <fullName evidence="2">Uncharacterized protein</fullName>
    </submittedName>
</protein>
<evidence type="ECO:0000256" key="1">
    <source>
        <dbReference type="SAM" id="MobiDB-lite"/>
    </source>
</evidence>
<keyword evidence="3" id="KW-1185">Reference proteome</keyword>
<evidence type="ECO:0000313" key="2">
    <source>
        <dbReference type="EMBL" id="KFA68200.1"/>
    </source>
</evidence>
<dbReference type="STRING" id="1283841.A0A084QW65"/>
<evidence type="ECO:0000313" key="3">
    <source>
        <dbReference type="Proteomes" id="UP000028524"/>
    </source>
</evidence>
<organism evidence="2 3">
    <name type="scientific">Stachybotrys chlorohalonatus (strain IBT 40285)</name>
    <dbReference type="NCBI Taxonomy" id="1283841"/>
    <lineage>
        <taxon>Eukaryota</taxon>
        <taxon>Fungi</taxon>
        <taxon>Dikarya</taxon>
        <taxon>Ascomycota</taxon>
        <taxon>Pezizomycotina</taxon>
        <taxon>Sordariomycetes</taxon>
        <taxon>Hypocreomycetidae</taxon>
        <taxon>Hypocreales</taxon>
        <taxon>Stachybotryaceae</taxon>
        <taxon>Stachybotrys</taxon>
    </lineage>
</organism>
<dbReference type="OrthoDB" id="5383784at2759"/>